<feature type="region of interest" description="Disordered" evidence="2">
    <location>
        <begin position="277"/>
        <end position="304"/>
    </location>
</feature>
<dbReference type="GO" id="GO:1900037">
    <property type="term" value="P:regulation of cellular response to hypoxia"/>
    <property type="evidence" value="ECO:0000270"/>
    <property type="project" value="TAIR"/>
</dbReference>
<feature type="region of interest" description="Disordered" evidence="2">
    <location>
        <begin position="1"/>
        <end position="86"/>
    </location>
</feature>
<accession>Q9SR69</accession>
<protein>
    <submittedName>
        <fullName evidence="4">Uncharacterized protein T22K18.13</fullName>
    </submittedName>
</protein>
<dbReference type="Pfam" id="PF13837">
    <property type="entry name" value="Myb_DNA-bind_4"/>
    <property type="match status" value="1"/>
</dbReference>
<dbReference type="GO" id="GO:0003700">
    <property type="term" value="F:DNA-binding transcription factor activity"/>
    <property type="evidence" value="ECO:0000250"/>
    <property type="project" value="TAIR"/>
</dbReference>
<feature type="coiled-coil region" evidence="1">
    <location>
        <begin position="368"/>
        <end position="395"/>
    </location>
</feature>
<dbReference type="GO" id="GO:0071456">
    <property type="term" value="P:cellular response to hypoxia"/>
    <property type="evidence" value="ECO:0007007"/>
    <property type="project" value="TAIR"/>
</dbReference>
<dbReference type="AlphaFoldDB" id="Q9SR69"/>
<sequence>MLSLEMPQNPPNPQNSIQFQHPHPYTTSGDQQTQPPIKSLYPYASKPKQMSPISGGGCDDEDRGSGSGSGCNPEDSAGTDGKRKLSQWHRMKWTDTMVRLLIMAVFYIGDEAGLNDPVDAKKKTGGGGGGGGGGGMLQKKGKWKSVSRAMVEKGFSVSPQQCEDKFNDLNKRYKRVNDILGKGIACRVVENQGLLESMDHLTPKLKDEVKKLLNSKHLFFREMCAYHNSCGHLGGHDQQPPQQNPISIPIPSQQQNCFHAAEAGKMARIAERVEVEEEVESDMAEDSESEMEESEEEETRKKRRISTAVKRLREEAASVVEDVGKSVWEKKEWIRRKMLEIEEKKIGYEWEGVEMEKQRVKWMRYRSKKEREMEKAKLDNQRRRLETERMILMLRRSEIELNELQSSGTRVDPSSAKG</sequence>
<dbReference type="ExpressionAtlas" id="Q9SR69">
    <property type="expression patterns" value="baseline and differential"/>
</dbReference>
<proteinExistence type="predicted"/>
<organism evidence="4">
    <name type="scientific">Arabidopsis thaliana</name>
    <name type="common">Mouse-ear cress</name>
    <dbReference type="NCBI Taxonomy" id="3702"/>
    <lineage>
        <taxon>Eukaryota</taxon>
        <taxon>Viridiplantae</taxon>
        <taxon>Streptophyta</taxon>
        <taxon>Embryophyta</taxon>
        <taxon>Tracheophyta</taxon>
        <taxon>Spermatophyta</taxon>
        <taxon>Magnoliopsida</taxon>
        <taxon>eudicotyledons</taxon>
        <taxon>Gunneridae</taxon>
        <taxon>Pentapetalae</taxon>
        <taxon>rosids</taxon>
        <taxon>malvids</taxon>
        <taxon>Brassicales</taxon>
        <taxon>Brassicaceae</taxon>
        <taxon>Camelineae</taxon>
        <taxon>Arabidopsis</taxon>
    </lineage>
</organism>
<reference evidence="4" key="2">
    <citation type="submission" date="2001-01" db="EMBL/GenBank/DDBJ databases">
        <title>Arabidopsis thaliana chromosome III BAC T22K18 genomic sequence.</title>
        <authorList>
            <person name="Lin X."/>
            <person name="Kaul S."/>
            <person name="Town C.D."/>
            <person name="Benito M.-I."/>
            <person name="Creasy T.H."/>
            <person name="Haas B."/>
            <person name="Ronning C.M."/>
            <person name="Koo H."/>
            <person name="Fujii C.Y."/>
            <person name="Utterback T.R."/>
            <person name="Barnstead M.E."/>
            <person name="Bowman C.L."/>
            <person name="White O."/>
            <person name="Nierman W.C."/>
            <person name="Fraser C.M."/>
        </authorList>
    </citation>
    <scope>NUCLEOTIDE SEQUENCE</scope>
</reference>
<evidence type="ECO:0000256" key="2">
    <source>
        <dbReference type="SAM" id="MobiDB-lite"/>
    </source>
</evidence>
<feature type="compositionally biased region" description="Gly residues" evidence="2">
    <location>
        <begin position="125"/>
        <end position="136"/>
    </location>
</feature>
<dbReference type="EMBL" id="AC010927">
    <property type="protein sequence ID" value="AAF04419.1"/>
    <property type="molecule type" value="Genomic_DNA"/>
</dbReference>
<dbReference type="GO" id="GO:0010629">
    <property type="term" value="P:negative regulation of gene expression"/>
    <property type="evidence" value="ECO:0000270"/>
    <property type="project" value="TAIR"/>
</dbReference>
<name>Q9SR69_ARATH</name>
<dbReference type="TAIR" id="AT3G10040"/>
<evidence type="ECO:0000313" key="4">
    <source>
        <dbReference type="EMBL" id="AAF04419.1"/>
    </source>
</evidence>
<feature type="domain" description="Myb/SANT-like DNA-binding" evidence="3">
    <location>
        <begin position="90"/>
        <end position="187"/>
    </location>
</feature>
<gene>
    <name evidence="4" type="primary">T22K18.13</name>
</gene>
<reference key="1">
    <citation type="journal article" date="2000" name="Nature">
        <title>Sequence and analysis of chromosome 3 of the plant Arabidopsis thaliana.</title>
        <authorList>
            <consortium name="European Union Chromosome 3 Arabidopsis Sequencing Consortium"/>
            <consortium name="Institute for Genomic Research"/>
            <consortium name="Kazusa DNA Research Institute"/>
            <person name="Salanoubat M."/>
            <person name="Lemcke K."/>
            <person name="Rieger M."/>
            <person name="Ansorge W."/>
            <person name="Unseld M."/>
            <person name="Fartmann B."/>
            <person name="Valle G."/>
            <person name="Blocker H."/>
            <person name="Perez-Alonso M."/>
            <person name="Obermaier B."/>
            <person name="Delseny M."/>
            <person name="Boutry M."/>
            <person name="Grivell L.A."/>
            <person name="Mache R."/>
            <person name="Puigdomenech P."/>
            <person name="De Simone V."/>
            <person name="Choisne N."/>
            <person name="Artiguenave F."/>
            <person name="Robert C."/>
            <person name="Brottier P."/>
            <person name="Wincker P."/>
            <person name="Cattolico L."/>
            <person name="Weissenbach J."/>
            <person name="Saurin W."/>
            <person name="Quetier F."/>
            <person name="Schafer M."/>
            <person name="Muller-Auer S."/>
            <person name="Gabel C."/>
            <person name="Fuchs M."/>
            <person name="Benes V."/>
            <person name="Wurmbach E."/>
            <person name="Drzonek H."/>
            <person name="Erfle H."/>
            <person name="Jordan N."/>
            <person name="Bangert S."/>
            <person name="Wiedelmann R."/>
            <person name="Kranz H."/>
            <person name="Voss H."/>
            <person name="Holland R."/>
            <person name="Brandt P."/>
            <person name="Nyakatura G."/>
            <person name="Vezzi A."/>
            <person name="D'Angelo M."/>
            <person name="Pallavicini A."/>
            <person name="Toppo S."/>
            <person name="Simionati B."/>
            <person name="Conrad A."/>
            <person name="Hornischer K."/>
            <person name="Kauer G."/>
            <person name="Lohnert T.H."/>
            <person name="Nordsiek G."/>
            <person name="Reichelt J."/>
            <person name="Scharfe M."/>
            <person name="Schon O."/>
            <person name="Bargues M."/>
            <person name="Terol J."/>
            <person name="Climent J."/>
            <person name="Navarro P."/>
            <person name="Collado C."/>
            <person name="Perez-Perez A."/>
            <person name="Ottenwalder B."/>
            <person name="Duchemin D."/>
            <person name="Cooke R."/>
            <person name="Laudie M."/>
            <person name="Berger-Llauro C."/>
            <person name="Purnelle B."/>
            <person name="Masuy D."/>
            <person name="de Haan M."/>
            <person name="Maarse A.C."/>
            <person name="Alcaraz J.P."/>
            <person name="Cottet A."/>
            <person name="Casacuberta E."/>
            <person name="Monfort A."/>
            <person name="Argiriou A."/>
            <person name="flores M."/>
            <person name="Liguori R."/>
            <person name="Vitale D."/>
            <person name="Mannhaupt G."/>
            <person name="Haase D."/>
            <person name="Schoof H."/>
            <person name="Rudd S."/>
            <person name="Zaccaria P."/>
            <person name="Mewes H.W."/>
            <person name="Mayer K.F."/>
            <person name="Kaul S."/>
            <person name="Town C.D."/>
            <person name="Koo H.L."/>
            <person name="Tallon L.J."/>
            <person name="Jenkins J."/>
            <person name="Rooney T."/>
            <person name="Rizzo M."/>
            <person name="Walts A."/>
            <person name="Utterback T."/>
            <person name="Fujii C.Y."/>
            <person name="Shea T.P."/>
            <person name="Creasy T.H."/>
            <person name="Haas B."/>
            <person name="Maiti R."/>
            <person name="Wu D."/>
            <person name="Peterson J."/>
            <person name="Van Aken S."/>
            <person name="Pai G."/>
            <person name="Militscher J."/>
            <person name="Sellers P."/>
            <person name="Gill J.E."/>
            <person name="Feldblyum T.V."/>
            <person name="Preuss D."/>
            <person name="Lin X."/>
            <person name="Nierman W.C."/>
            <person name="Salzberg S.L."/>
            <person name="White O."/>
            <person name="Venter J.C."/>
            <person name="Fraser C.M."/>
            <person name="Kaneko T."/>
            <person name="Nakamura Y."/>
            <person name="Sato S."/>
            <person name="Kato T."/>
            <person name="Asamizu E."/>
            <person name="Sasamoto S."/>
            <person name="Kimura T."/>
            <person name="Idesawa K."/>
            <person name="Kawashima K."/>
            <person name="Kishida Y."/>
            <person name="Kiyokawa C."/>
            <person name="Kohara M."/>
            <person name="Matsumoto M."/>
            <person name="Matsuno A."/>
            <person name="Muraki A."/>
            <person name="Nakayama S."/>
            <person name="Nakazaki N."/>
            <person name="Shinpo S."/>
            <person name="Takeuchi C."/>
            <person name="Wada T."/>
            <person name="Watanabe A."/>
            <person name="Yamada M."/>
            <person name="Yasuda M."/>
            <person name="Tabata S."/>
        </authorList>
    </citation>
    <scope>NUCLEOTIDE SEQUENCE [LARGE SCALE GENOMIC DNA]</scope>
    <source>
        <strain>cv. Columbia</strain>
    </source>
</reference>
<evidence type="ECO:0000259" key="3">
    <source>
        <dbReference type="Pfam" id="PF13837"/>
    </source>
</evidence>
<feature type="compositionally biased region" description="Acidic residues" evidence="2">
    <location>
        <begin position="277"/>
        <end position="297"/>
    </location>
</feature>
<dbReference type="GO" id="GO:0006355">
    <property type="term" value="P:regulation of DNA-templated transcription"/>
    <property type="evidence" value="ECO:0000304"/>
    <property type="project" value="TAIR"/>
</dbReference>
<feature type="compositionally biased region" description="Polar residues" evidence="2">
    <location>
        <begin position="25"/>
        <end position="36"/>
    </location>
</feature>
<dbReference type="GO" id="GO:0005634">
    <property type="term" value="C:nucleus"/>
    <property type="evidence" value="ECO:0000314"/>
    <property type="project" value="TAIR"/>
</dbReference>
<dbReference type="InterPro" id="IPR044822">
    <property type="entry name" value="Myb_DNA-bind_4"/>
</dbReference>
<feature type="region of interest" description="Disordered" evidence="2">
    <location>
        <begin position="119"/>
        <end position="139"/>
    </location>
</feature>
<dbReference type="GO" id="GO:0000976">
    <property type="term" value="F:transcription cis-regulatory region binding"/>
    <property type="evidence" value="ECO:0000353"/>
    <property type="project" value="TAIR"/>
</dbReference>
<dbReference type="PANTHER" id="PTHR46327:SF2">
    <property type="entry name" value="SEQUENCE-SPECIFIC DNA BINDING TRANSCRIPTION FACTOR"/>
    <property type="match status" value="1"/>
</dbReference>
<dbReference type="PANTHER" id="PTHR46327">
    <property type="entry name" value="F16F4.11 PROTEIN-RELATED"/>
    <property type="match status" value="1"/>
</dbReference>
<dbReference type="Gene3D" id="1.10.10.60">
    <property type="entry name" value="Homeodomain-like"/>
    <property type="match status" value="1"/>
</dbReference>
<keyword evidence="1" id="KW-0175">Coiled coil</keyword>
<evidence type="ECO:0000256" key="1">
    <source>
        <dbReference type="SAM" id="Coils"/>
    </source>
</evidence>